<name>A0A0C2SP23_AMAMK</name>
<keyword evidence="1" id="KW-0812">Transmembrane</keyword>
<gene>
    <name evidence="2" type="ORF">M378DRAFT_554374</name>
</gene>
<proteinExistence type="predicted"/>
<reference evidence="2 3" key="1">
    <citation type="submission" date="2014-04" db="EMBL/GenBank/DDBJ databases">
        <title>Evolutionary Origins and Diversification of the Mycorrhizal Mutualists.</title>
        <authorList>
            <consortium name="DOE Joint Genome Institute"/>
            <consortium name="Mycorrhizal Genomics Consortium"/>
            <person name="Kohler A."/>
            <person name="Kuo A."/>
            <person name="Nagy L.G."/>
            <person name="Floudas D."/>
            <person name="Copeland A."/>
            <person name="Barry K.W."/>
            <person name="Cichocki N."/>
            <person name="Veneault-Fourrey C."/>
            <person name="LaButti K."/>
            <person name="Lindquist E.A."/>
            <person name="Lipzen A."/>
            <person name="Lundell T."/>
            <person name="Morin E."/>
            <person name="Murat C."/>
            <person name="Riley R."/>
            <person name="Ohm R."/>
            <person name="Sun H."/>
            <person name="Tunlid A."/>
            <person name="Henrissat B."/>
            <person name="Grigoriev I.V."/>
            <person name="Hibbett D.S."/>
            <person name="Martin F."/>
        </authorList>
    </citation>
    <scope>NUCLEOTIDE SEQUENCE [LARGE SCALE GENOMIC DNA]</scope>
    <source>
        <strain evidence="2 3">Koide BX008</strain>
    </source>
</reference>
<feature type="transmembrane region" description="Helical" evidence="1">
    <location>
        <begin position="6"/>
        <end position="27"/>
    </location>
</feature>
<dbReference type="InParanoid" id="A0A0C2SP23"/>
<accession>A0A0C2SP23</accession>
<sequence>MTSNDVPVFITILLCLVIFSVAIRFIVIRNRQQVARYRSCTTGSAFSYTRRATDPDLPPAYTRNPVVYPAVLDQNNDHIAPPSYPRHSPAAVS</sequence>
<evidence type="ECO:0000313" key="2">
    <source>
        <dbReference type="EMBL" id="KIL64985.1"/>
    </source>
</evidence>
<dbReference type="AlphaFoldDB" id="A0A0C2SP23"/>
<evidence type="ECO:0000313" key="3">
    <source>
        <dbReference type="Proteomes" id="UP000054549"/>
    </source>
</evidence>
<dbReference type="EMBL" id="KN818245">
    <property type="protein sequence ID" value="KIL64985.1"/>
    <property type="molecule type" value="Genomic_DNA"/>
</dbReference>
<evidence type="ECO:0000256" key="1">
    <source>
        <dbReference type="SAM" id="Phobius"/>
    </source>
</evidence>
<keyword evidence="1" id="KW-0472">Membrane</keyword>
<dbReference type="HOGENOM" id="CLU_2399207_0_0_1"/>
<protein>
    <submittedName>
        <fullName evidence="2">Uncharacterized protein</fullName>
    </submittedName>
</protein>
<organism evidence="2 3">
    <name type="scientific">Amanita muscaria (strain Koide BX008)</name>
    <dbReference type="NCBI Taxonomy" id="946122"/>
    <lineage>
        <taxon>Eukaryota</taxon>
        <taxon>Fungi</taxon>
        <taxon>Dikarya</taxon>
        <taxon>Basidiomycota</taxon>
        <taxon>Agaricomycotina</taxon>
        <taxon>Agaricomycetes</taxon>
        <taxon>Agaricomycetidae</taxon>
        <taxon>Agaricales</taxon>
        <taxon>Pluteineae</taxon>
        <taxon>Amanitaceae</taxon>
        <taxon>Amanita</taxon>
    </lineage>
</organism>
<dbReference type="Proteomes" id="UP000054549">
    <property type="component" value="Unassembled WGS sequence"/>
</dbReference>
<keyword evidence="3" id="KW-1185">Reference proteome</keyword>
<keyword evidence="1" id="KW-1133">Transmembrane helix</keyword>